<dbReference type="AlphaFoldDB" id="A0A6A3GAJ6"/>
<dbReference type="Proteomes" id="UP000460718">
    <property type="component" value="Unassembled WGS sequence"/>
</dbReference>
<evidence type="ECO:0000313" key="1">
    <source>
        <dbReference type="EMBL" id="KAE8953656.1"/>
    </source>
</evidence>
<gene>
    <name evidence="1" type="ORF">PF011_g32356</name>
</gene>
<evidence type="ECO:0000313" key="2">
    <source>
        <dbReference type="Proteomes" id="UP000460718"/>
    </source>
</evidence>
<evidence type="ECO:0008006" key="3">
    <source>
        <dbReference type="Google" id="ProtNLM"/>
    </source>
</evidence>
<organism evidence="1 2">
    <name type="scientific">Phytophthora fragariae</name>
    <dbReference type="NCBI Taxonomy" id="53985"/>
    <lineage>
        <taxon>Eukaryota</taxon>
        <taxon>Sar</taxon>
        <taxon>Stramenopiles</taxon>
        <taxon>Oomycota</taxon>
        <taxon>Peronosporomycetes</taxon>
        <taxon>Peronosporales</taxon>
        <taxon>Peronosporaceae</taxon>
        <taxon>Phytophthora</taxon>
    </lineage>
</organism>
<reference evidence="1 2" key="1">
    <citation type="submission" date="2018-09" db="EMBL/GenBank/DDBJ databases">
        <title>Genomic investigation of the strawberry pathogen Phytophthora fragariae indicates pathogenicity is determined by transcriptional variation in three key races.</title>
        <authorList>
            <person name="Adams T.M."/>
            <person name="Armitage A.D."/>
            <person name="Sobczyk M.K."/>
            <person name="Bates H.J."/>
            <person name="Dunwell J.M."/>
            <person name="Nellist C.F."/>
            <person name="Harrison R.J."/>
        </authorList>
    </citation>
    <scope>NUCLEOTIDE SEQUENCE [LARGE SCALE GENOMIC DNA]</scope>
    <source>
        <strain evidence="1 2">SCRP245</strain>
    </source>
</reference>
<name>A0A6A3GAJ6_9STRA</name>
<dbReference type="CDD" id="cd00303">
    <property type="entry name" value="retropepsin_like"/>
    <property type="match status" value="1"/>
</dbReference>
<dbReference type="Pfam" id="PF13975">
    <property type="entry name" value="gag-asp_proteas"/>
    <property type="match status" value="1"/>
</dbReference>
<dbReference type="EMBL" id="QXFW01009723">
    <property type="protein sequence ID" value="KAE8953656.1"/>
    <property type="molecule type" value="Genomic_DNA"/>
</dbReference>
<dbReference type="InterPro" id="IPR021109">
    <property type="entry name" value="Peptidase_aspartic_dom_sf"/>
</dbReference>
<accession>A0A6A3GAJ6</accession>
<comment type="caution">
    <text evidence="1">The sequence shown here is derived from an EMBL/GenBank/DDBJ whole genome shotgun (WGS) entry which is preliminary data.</text>
</comment>
<dbReference type="SUPFAM" id="SSF50630">
    <property type="entry name" value="Acid proteases"/>
    <property type="match status" value="1"/>
</dbReference>
<protein>
    <recommendedName>
        <fullName evidence="3">Peptidase A2 domain-containing protein</fullName>
    </recommendedName>
</protein>
<proteinExistence type="predicted"/>
<sequence>MAVRCLLSHSPVIDDRKVHCFVDSGSSFNAISPNLAEKLNLTVEVRSKPLTVNLGNDQQVTIPRRVASVDLVMDGFPAYHTSVYVMPIPEGKDVLLG</sequence>
<dbReference type="Gene3D" id="2.40.70.10">
    <property type="entry name" value="Acid Proteases"/>
    <property type="match status" value="1"/>
</dbReference>